<protein>
    <recommendedName>
        <fullName evidence="1">Terminase large subunit-like ATPase domain-containing protein</fullName>
    </recommendedName>
</protein>
<dbReference type="RefSeq" id="WP_310372136.1">
    <property type="nucleotide sequence ID" value="NZ_JAVDYB010000001.1"/>
</dbReference>
<sequence>MTVIDLAAAERPRVLHVPRFSTSAGEEAIDLAAQAGLFLDPWQAFVLRNALGERADGRWAAFQVGLIVARQQGKGSVLEARELAGLVLFGEELIVHTAHQLKTSMKHFRRLERLFDGSDDLRKRIKKITRSNGKEGMEMANGAILECIARSKDSGRGYTGDLVVLDEAYALTEEQMDATMPVMLAVDNAQVWYTSSPPLDAVSGQVLMGIRDRAEAGTADRLAWFDYGLPGSLDQLETVDLDDRAAWYAALPSLRSGRIREENVQVMRDSLTDKGFAREILGMWPPGLAGGFQIISEANWTAALDPGSVIEGPVALAAAVSVDRQRASIAACGARADGRLHVELTSTPLRVDNRAGTGWVVPRLADLVCNNDVVSVVMDEYGPTGSLIPAAEEAGIEVTRIGTAAAARAYGMFYDGIAGVDPASRVLNHIGQPELTAAIAGAKNRRLGDGYAWDRRSPDVDITPVVAATNALLGWATRPQVDDQPFNIW</sequence>
<evidence type="ECO:0000313" key="2">
    <source>
        <dbReference type="EMBL" id="MDR7278925.1"/>
    </source>
</evidence>
<accession>A0AAE4CES8</accession>
<feature type="domain" description="Terminase large subunit-like ATPase" evidence="1">
    <location>
        <begin position="41"/>
        <end position="181"/>
    </location>
</feature>
<name>A0AAE4CES8_9ACTN</name>
<comment type="caution">
    <text evidence="2">The sequence shown here is derived from an EMBL/GenBank/DDBJ whole genome shotgun (WGS) entry which is preliminary data.</text>
</comment>
<organism evidence="2 3">
    <name type="scientific">Catenuloplanes atrovinosus</name>
    <dbReference type="NCBI Taxonomy" id="137266"/>
    <lineage>
        <taxon>Bacteria</taxon>
        <taxon>Bacillati</taxon>
        <taxon>Actinomycetota</taxon>
        <taxon>Actinomycetes</taxon>
        <taxon>Micromonosporales</taxon>
        <taxon>Micromonosporaceae</taxon>
        <taxon>Catenuloplanes</taxon>
    </lineage>
</organism>
<dbReference type="AlphaFoldDB" id="A0AAE4CES8"/>
<dbReference type="Pfam" id="PF03354">
    <property type="entry name" value="TerL_ATPase"/>
    <property type="match status" value="1"/>
</dbReference>
<reference evidence="2" key="1">
    <citation type="submission" date="2023-07" db="EMBL/GenBank/DDBJ databases">
        <title>Sequencing the genomes of 1000 actinobacteria strains.</title>
        <authorList>
            <person name="Klenk H.-P."/>
        </authorList>
    </citation>
    <scope>NUCLEOTIDE SEQUENCE</scope>
    <source>
        <strain evidence="2">DSM 44707</strain>
    </source>
</reference>
<dbReference type="Gene3D" id="3.40.50.300">
    <property type="entry name" value="P-loop containing nucleotide triphosphate hydrolases"/>
    <property type="match status" value="1"/>
</dbReference>
<keyword evidence="3" id="KW-1185">Reference proteome</keyword>
<dbReference type="InterPro" id="IPR027417">
    <property type="entry name" value="P-loop_NTPase"/>
</dbReference>
<dbReference type="Proteomes" id="UP001183643">
    <property type="component" value="Unassembled WGS sequence"/>
</dbReference>
<dbReference type="EMBL" id="JAVDYB010000001">
    <property type="protein sequence ID" value="MDR7278925.1"/>
    <property type="molecule type" value="Genomic_DNA"/>
</dbReference>
<proteinExistence type="predicted"/>
<gene>
    <name evidence="2" type="ORF">J2S41_005703</name>
</gene>
<dbReference type="InterPro" id="IPR046461">
    <property type="entry name" value="TerL_ATPase"/>
</dbReference>
<evidence type="ECO:0000259" key="1">
    <source>
        <dbReference type="Pfam" id="PF03354"/>
    </source>
</evidence>
<evidence type="ECO:0000313" key="3">
    <source>
        <dbReference type="Proteomes" id="UP001183643"/>
    </source>
</evidence>